<evidence type="ECO:0008006" key="3">
    <source>
        <dbReference type="Google" id="ProtNLM"/>
    </source>
</evidence>
<proteinExistence type="predicted"/>
<dbReference type="EMBL" id="QVQW01000013">
    <property type="protein sequence ID" value="RKU46568.1"/>
    <property type="molecule type" value="Genomic_DNA"/>
</dbReference>
<comment type="caution">
    <text evidence="1">The sequence shown here is derived from an EMBL/GenBank/DDBJ whole genome shotgun (WGS) entry which is preliminary data.</text>
</comment>
<dbReference type="Proteomes" id="UP000275385">
    <property type="component" value="Unassembled WGS sequence"/>
</dbReference>
<dbReference type="SUPFAM" id="SSF53335">
    <property type="entry name" value="S-adenosyl-L-methionine-dependent methyltransferases"/>
    <property type="match status" value="1"/>
</dbReference>
<sequence length="305" mass="34297">MSIPDPQTYSFRQILVDGIISPWQFLGLSISFVPGTILRLIRSGSYLTLLSPSRFQDSWFGDFWATVGPEVRKNAGAKVVPLLDGRTRDGKIYDEVVGPAVSGTVIEVGPGSGLWVSVFSDRTTALSDLTKDEKDTGLRKRSPDARVTKVYGVEPNPDMHERLHQRVRDAGLEDIYEVVPVGIEELSSSGRVEKGSVDCIVSILCLCSIPDPEKNIKELYTYLKPGGRWYVYEHVKTQPWQGWFINLYQVLLNVFWPRCIGGCQLRRDTGKTLREAGPWSHVDFAPFKQETWYNVCPHSVGVFTK</sequence>
<dbReference type="CDD" id="cd02440">
    <property type="entry name" value="AdoMet_MTases"/>
    <property type="match status" value="1"/>
</dbReference>
<gene>
    <name evidence="1" type="ORF">DL546_003982</name>
</gene>
<dbReference type="OrthoDB" id="540004at2759"/>
<reference evidence="1 2" key="1">
    <citation type="submission" date="2018-08" db="EMBL/GenBank/DDBJ databases">
        <title>Draft genome of the lignicolous fungus Coniochaeta pulveracea.</title>
        <authorList>
            <person name="Borstlap C.J."/>
            <person name="De Witt R.N."/>
            <person name="Botha A."/>
            <person name="Volschenk H."/>
        </authorList>
    </citation>
    <scope>NUCLEOTIDE SEQUENCE [LARGE SCALE GENOMIC DNA]</scope>
    <source>
        <strain evidence="1 2">CAB683</strain>
    </source>
</reference>
<dbReference type="Pfam" id="PF13489">
    <property type="entry name" value="Methyltransf_23"/>
    <property type="match status" value="1"/>
</dbReference>
<dbReference type="PANTHER" id="PTHR45036">
    <property type="entry name" value="METHYLTRANSFERASE LIKE 7B"/>
    <property type="match status" value="1"/>
</dbReference>
<organism evidence="1 2">
    <name type="scientific">Coniochaeta pulveracea</name>
    <dbReference type="NCBI Taxonomy" id="177199"/>
    <lineage>
        <taxon>Eukaryota</taxon>
        <taxon>Fungi</taxon>
        <taxon>Dikarya</taxon>
        <taxon>Ascomycota</taxon>
        <taxon>Pezizomycotina</taxon>
        <taxon>Sordariomycetes</taxon>
        <taxon>Sordariomycetidae</taxon>
        <taxon>Coniochaetales</taxon>
        <taxon>Coniochaetaceae</taxon>
        <taxon>Coniochaeta</taxon>
    </lineage>
</organism>
<dbReference type="InterPro" id="IPR052356">
    <property type="entry name" value="Thiol_S-MT"/>
</dbReference>
<dbReference type="PANTHER" id="PTHR45036:SF1">
    <property type="entry name" value="METHYLTRANSFERASE LIKE 7A"/>
    <property type="match status" value="1"/>
</dbReference>
<dbReference type="STRING" id="177199.A0A420YF95"/>
<evidence type="ECO:0000313" key="2">
    <source>
        <dbReference type="Proteomes" id="UP000275385"/>
    </source>
</evidence>
<accession>A0A420YF95</accession>
<evidence type="ECO:0000313" key="1">
    <source>
        <dbReference type="EMBL" id="RKU46568.1"/>
    </source>
</evidence>
<dbReference type="InterPro" id="IPR029063">
    <property type="entry name" value="SAM-dependent_MTases_sf"/>
</dbReference>
<keyword evidence="2" id="KW-1185">Reference proteome</keyword>
<protein>
    <recommendedName>
        <fullName evidence="3">Methyltransferase type 11 domain-containing protein</fullName>
    </recommendedName>
</protein>
<name>A0A420YF95_9PEZI</name>
<dbReference type="Gene3D" id="3.40.50.150">
    <property type="entry name" value="Vaccinia Virus protein VP39"/>
    <property type="match status" value="1"/>
</dbReference>
<dbReference type="AlphaFoldDB" id="A0A420YF95"/>